<keyword evidence="2" id="KW-1185">Reference proteome</keyword>
<proteinExistence type="predicted"/>
<evidence type="ECO:0000313" key="2">
    <source>
        <dbReference type="Proteomes" id="UP000199705"/>
    </source>
</evidence>
<gene>
    <name evidence="1" type="ORF">SAMN05192573_11774</name>
</gene>
<evidence type="ECO:0000313" key="1">
    <source>
        <dbReference type="EMBL" id="SDI21124.1"/>
    </source>
</evidence>
<protein>
    <submittedName>
        <fullName evidence="1">Uncharacterized protein</fullName>
    </submittedName>
</protein>
<sequence>MFPYPVFMLITTDESIFPHHTPLFKPGSRGDYFLFMLNRYNAGF</sequence>
<reference evidence="2" key="1">
    <citation type="submission" date="2016-10" db="EMBL/GenBank/DDBJ databases">
        <authorList>
            <person name="Varghese N."/>
            <person name="Submissions S."/>
        </authorList>
    </citation>
    <scope>NUCLEOTIDE SEQUENCE [LARGE SCALE GENOMIC DNA]</scope>
    <source>
        <strain evidence="2">Gh-67</strain>
    </source>
</reference>
<name>A0A1G8IQD0_9SPHI</name>
<organism evidence="1 2">
    <name type="scientific">Mucilaginibacter gossypii</name>
    <dbReference type="NCBI Taxonomy" id="551996"/>
    <lineage>
        <taxon>Bacteria</taxon>
        <taxon>Pseudomonadati</taxon>
        <taxon>Bacteroidota</taxon>
        <taxon>Sphingobacteriia</taxon>
        <taxon>Sphingobacteriales</taxon>
        <taxon>Sphingobacteriaceae</taxon>
        <taxon>Mucilaginibacter</taxon>
    </lineage>
</organism>
<dbReference type="AlphaFoldDB" id="A0A1G8IQD0"/>
<accession>A0A1G8IQD0</accession>
<dbReference type="EMBL" id="FNCG01000017">
    <property type="protein sequence ID" value="SDI21124.1"/>
    <property type="molecule type" value="Genomic_DNA"/>
</dbReference>
<dbReference type="Proteomes" id="UP000199705">
    <property type="component" value="Unassembled WGS sequence"/>
</dbReference>